<evidence type="ECO:0000313" key="6">
    <source>
        <dbReference type="RefSeq" id="XP_057401976.1"/>
    </source>
</evidence>
<sequence>MHQLFRLVLGQKDLSRAGDLFSLDDSEIEGSLTEALEQIKIISSSSDYQTNNNDQAVVEICITRITTAIRETESIEKHAKALVGLWDSCLEHNLRPSGKDEDTPHAKIASDIMSCILQNYNRPPVMALAIPIAVKFLHRGNKELCRNMSNYLSLAAITKADLLADHTEVIVKSILQGNAMLLRVLPAVYDKQPQPINRHLTELLALMSQLEQPEQYHLLRLLHVAAKRKQPEVVQKCIPFLIGHLKDSTHNDIILSILIEIAGYEPVALNSFLPMLKEIAERFPYLIGQMARIYGAVGHVDEERARSCLPFLVSQLASMEHSFHHILLLEIKSITDTFSSILGPQSRDIFRMSNSFTAIAKLLTRQLETTKARSDRSKSLALHTALTNDLSSEDGEVVESGDTRASISLSEIDPLGQGHDRSPFKGDTDGSQLINSSVSHPSIIHIESENLPETVKENYQEETPDTTSRPVEYHDKLYLHLKENLSKVKAYAVEMGKKIPVPDQCTIEGK</sequence>
<keyword evidence="3" id="KW-1003">Cell membrane</keyword>
<organism evidence="5 6">
    <name type="scientific">Balaenoptera acutorostrata</name>
    <name type="common">Common minke whale</name>
    <name type="synonym">Balaena rostrata</name>
    <dbReference type="NCBI Taxonomy" id="9767"/>
    <lineage>
        <taxon>Eukaryota</taxon>
        <taxon>Metazoa</taxon>
        <taxon>Chordata</taxon>
        <taxon>Craniata</taxon>
        <taxon>Vertebrata</taxon>
        <taxon>Euteleostomi</taxon>
        <taxon>Mammalia</taxon>
        <taxon>Eutheria</taxon>
        <taxon>Laurasiatheria</taxon>
        <taxon>Artiodactyla</taxon>
        <taxon>Whippomorpha</taxon>
        <taxon>Cetacea</taxon>
        <taxon>Mysticeti</taxon>
        <taxon>Balaenopteridae</taxon>
        <taxon>Balaenoptera</taxon>
    </lineage>
</organism>
<name>A0ABM3TIP5_BALAC</name>
<gene>
    <name evidence="6" type="primary">VEPH1</name>
</gene>
<accession>A0ABM3TIP5</accession>
<dbReference type="PANTHER" id="PTHR21630:SF10">
    <property type="entry name" value="VENTRICULAR ZONE-EXPRESSED PH DOMAIN-CONTAINING PROTEIN HOMOLOG 1"/>
    <property type="match status" value="1"/>
</dbReference>
<protein>
    <submittedName>
        <fullName evidence="6">Ventricular zone-expressed PH domain-containing protein homolog 1 isoform X2</fullName>
    </submittedName>
</protein>
<evidence type="ECO:0000256" key="3">
    <source>
        <dbReference type="ARBA" id="ARBA00022475"/>
    </source>
</evidence>
<comment type="subcellular location">
    <subcellularLocation>
        <location evidence="2">Cell membrane</location>
    </subcellularLocation>
    <subcellularLocation>
        <location evidence="1">Endomembrane system</location>
        <topology evidence="1">Peripheral membrane protein</topology>
    </subcellularLocation>
</comment>
<dbReference type="SUPFAM" id="SSF48371">
    <property type="entry name" value="ARM repeat"/>
    <property type="match status" value="1"/>
</dbReference>
<evidence type="ECO:0000256" key="2">
    <source>
        <dbReference type="ARBA" id="ARBA00004236"/>
    </source>
</evidence>
<evidence type="ECO:0000256" key="4">
    <source>
        <dbReference type="ARBA" id="ARBA00023136"/>
    </source>
</evidence>
<dbReference type="GeneID" id="103014672"/>
<dbReference type="InterPro" id="IPR039888">
    <property type="entry name" value="Melted-like"/>
</dbReference>
<evidence type="ECO:0000313" key="5">
    <source>
        <dbReference type="Proteomes" id="UP001652580"/>
    </source>
</evidence>
<keyword evidence="5" id="KW-1185">Reference proteome</keyword>
<dbReference type="PANTHER" id="PTHR21630">
    <property type="entry name" value="VEPH-A/MELTED"/>
    <property type="match status" value="1"/>
</dbReference>
<evidence type="ECO:0000256" key="1">
    <source>
        <dbReference type="ARBA" id="ARBA00004184"/>
    </source>
</evidence>
<dbReference type="Proteomes" id="UP001652580">
    <property type="component" value="Chromosome 4"/>
</dbReference>
<dbReference type="RefSeq" id="XP_057401976.1">
    <property type="nucleotide sequence ID" value="XM_057545993.1"/>
</dbReference>
<proteinExistence type="predicted"/>
<keyword evidence="4" id="KW-0472">Membrane</keyword>
<dbReference type="InterPro" id="IPR016024">
    <property type="entry name" value="ARM-type_fold"/>
</dbReference>
<reference evidence="6" key="1">
    <citation type="submission" date="2025-08" db="UniProtKB">
        <authorList>
            <consortium name="RefSeq"/>
        </authorList>
    </citation>
    <scope>IDENTIFICATION</scope>
</reference>